<dbReference type="PhylomeDB" id="T1JAB7"/>
<protein>
    <recommendedName>
        <fullName evidence="2">UDENN domain-containing protein</fullName>
    </recommendedName>
</protein>
<evidence type="ECO:0000313" key="3">
    <source>
        <dbReference type="EnsemblMetazoa" id="SMAR010677-PA"/>
    </source>
</evidence>
<dbReference type="InterPro" id="IPR018307">
    <property type="entry name" value="ABL9/DENND6_dom"/>
</dbReference>
<dbReference type="OMA" id="IRTQFRV"/>
<dbReference type="PANTHER" id="PTHR31017">
    <property type="entry name" value="LATE SECRETORY PATHWAY PROTEIN AVL9-RELATED"/>
    <property type="match status" value="1"/>
</dbReference>
<organism evidence="3 4">
    <name type="scientific">Strigamia maritima</name>
    <name type="common">European centipede</name>
    <name type="synonym">Geophilus maritimus</name>
    <dbReference type="NCBI Taxonomy" id="126957"/>
    <lineage>
        <taxon>Eukaryota</taxon>
        <taxon>Metazoa</taxon>
        <taxon>Ecdysozoa</taxon>
        <taxon>Arthropoda</taxon>
        <taxon>Myriapoda</taxon>
        <taxon>Chilopoda</taxon>
        <taxon>Pleurostigmophora</taxon>
        <taxon>Geophilomorpha</taxon>
        <taxon>Linotaeniidae</taxon>
        <taxon>Strigamia</taxon>
    </lineage>
</organism>
<dbReference type="Proteomes" id="UP000014500">
    <property type="component" value="Unassembled WGS sequence"/>
</dbReference>
<evidence type="ECO:0000259" key="2">
    <source>
        <dbReference type="PROSITE" id="PS50211"/>
    </source>
</evidence>
<accession>T1JAB7</accession>
<sequence>MTSYFPGNHFQHGAERQLVLPYSVHNFTVFYYINKCNTYLIMEDVSGQTDAENGSVLHVVVIGFHHKKGCQVEYSYPPLIEGDKVDSHECPDEWKHLSSLALPDGSHNYDQDTIYFLMPSRDHPGRTVFCISCYRQMNADNLLNRSADITRGSVQKSVCVISTLPLFGIIQAKLELITHAYFDERDFSKVSLLEDTFRSLNACLTADLVMTQQVFLGMPIRELVVQFKHKILLLFKLILLERKSLVFNTPVKNLCSNILSLISIFPDVIQNGLNEAANINSSASSPDIVINGDENEIFIDSTVPREYKNKFSPGCELKNDLDAATPENKNKHEYLDEIEIAEKIKKCASLPDLINNEENQLMSELDDLLDGDMKEKVDLTKSKLEFHKKDAENEMSQDGSDEQLINRDAPELPLRMSNIKGKMIGALSSYWSARNSVSSPEMEVAKNLSSSMSEGKLLDTVRYKPLETVDGEDIEHIDKIITPPSQVIGLKNEDCGFPLEIFSKGRICHPYLSLPYLDILSDSKVNAFLVGATNVLFRQKQYLSDVIIDFDEGKIEINDLELRKQLHLTTEDLRFADYLVRNVIDENTDVFLDGTGWEGGDEWLRAQFKYYLVCLLRTSLLENGNKEIEAFNLSFVDAWKSTQNYKTWRSCEYPKLMDISTGHPFQGQLSVADMKLRISHTMQSSERGRRINQAIGNTGRAVAQTGKAVGGAINQAKSAVSSWFYTLSGSPSNASPAPASQ</sequence>
<dbReference type="EnsemblMetazoa" id="SMAR010677-RA">
    <property type="protein sequence ID" value="SMAR010677-PA"/>
    <property type="gene ID" value="SMAR010677"/>
</dbReference>
<dbReference type="GO" id="GO:0005737">
    <property type="term" value="C:cytoplasm"/>
    <property type="evidence" value="ECO:0007669"/>
    <property type="project" value="TreeGrafter"/>
</dbReference>
<reference evidence="4" key="1">
    <citation type="submission" date="2011-05" db="EMBL/GenBank/DDBJ databases">
        <authorList>
            <person name="Richards S.R."/>
            <person name="Qu J."/>
            <person name="Jiang H."/>
            <person name="Jhangiani S.N."/>
            <person name="Agravi P."/>
            <person name="Goodspeed R."/>
            <person name="Gross S."/>
            <person name="Mandapat C."/>
            <person name="Jackson L."/>
            <person name="Mathew T."/>
            <person name="Pu L."/>
            <person name="Thornton R."/>
            <person name="Saada N."/>
            <person name="Wilczek-Boney K.B."/>
            <person name="Lee S."/>
            <person name="Kovar C."/>
            <person name="Wu Y."/>
            <person name="Scherer S.E."/>
            <person name="Worley K.C."/>
            <person name="Muzny D.M."/>
            <person name="Gibbs R."/>
        </authorList>
    </citation>
    <scope>NUCLEOTIDE SEQUENCE</scope>
    <source>
        <strain evidence="4">Brora</strain>
    </source>
</reference>
<dbReference type="PANTHER" id="PTHR31017:SF1">
    <property type="entry name" value="LATE SECRETORY PATHWAY PROTEIN AVL9 HOMOLOG"/>
    <property type="match status" value="1"/>
</dbReference>
<dbReference type="InterPro" id="IPR051731">
    <property type="entry name" value="DENND11/AVL9_GEFs"/>
</dbReference>
<dbReference type="eggNOG" id="KOG3823">
    <property type="taxonomic scope" value="Eukaryota"/>
</dbReference>
<evidence type="ECO:0000313" key="4">
    <source>
        <dbReference type="Proteomes" id="UP000014500"/>
    </source>
</evidence>
<feature type="domain" description="UDENN" evidence="2">
    <location>
        <begin position="57"/>
        <end position="447"/>
    </location>
</feature>
<reference evidence="3" key="2">
    <citation type="submission" date="2015-02" db="UniProtKB">
        <authorList>
            <consortium name="EnsemblMetazoa"/>
        </authorList>
    </citation>
    <scope>IDENTIFICATION</scope>
</reference>
<name>T1JAB7_STRMM</name>
<dbReference type="STRING" id="126957.T1JAB7"/>
<comment type="similarity">
    <text evidence="1">Belongs to the AVL9 family.</text>
</comment>
<dbReference type="PROSITE" id="PS50211">
    <property type="entry name" value="DENN"/>
    <property type="match status" value="1"/>
</dbReference>
<proteinExistence type="inferred from homology"/>
<dbReference type="EMBL" id="JH431989">
    <property type="status" value="NOT_ANNOTATED_CDS"/>
    <property type="molecule type" value="Genomic_DNA"/>
</dbReference>
<keyword evidence="4" id="KW-1185">Reference proteome</keyword>
<dbReference type="HOGENOM" id="CLU_009066_2_0_1"/>
<dbReference type="InterPro" id="IPR037516">
    <property type="entry name" value="Tripartite_DENN"/>
</dbReference>
<dbReference type="Pfam" id="PF09794">
    <property type="entry name" value="Avl9"/>
    <property type="match status" value="1"/>
</dbReference>
<evidence type="ECO:0000256" key="1">
    <source>
        <dbReference type="ARBA" id="ARBA00038178"/>
    </source>
</evidence>
<dbReference type="AlphaFoldDB" id="T1JAB7"/>